<feature type="region of interest" description="Disordered" evidence="1">
    <location>
        <begin position="1"/>
        <end position="30"/>
    </location>
</feature>
<evidence type="ECO:0000256" key="1">
    <source>
        <dbReference type="SAM" id="MobiDB-lite"/>
    </source>
</evidence>
<name>A0A2A3MM80_9PSED</name>
<comment type="caution">
    <text evidence="3">The sequence shown here is derived from an EMBL/GenBank/DDBJ whole genome shotgun (WGS) entry which is preliminary data.</text>
</comment>
<dbReference type="Proteomes" id="UP000242313">
    <property type="component" value="Unassembled WGS sequence"/>
</dbReference>
<protein>
    <recommendedName>
        <fullName evidence="2">DUF7210 domain-containing protein</fullName>
    </recommendedName>
</protein>
<accession>A0A2A3MM80</accession>
<reference evidence="3 4" key="1">
    <citation type="submission" date="2017-09" db="EMBL/GenBank/DDBJ databases">
        <title>Pseudomonas abyssi sp. nov. isolated from Abyssopelagic Water.</title>
        <authorList>
            <person name="Wei Y."/>
        </authorList>
    </citation>
    <scope>NUCLEOTIDE SEQUENCE [LARGE SCALE GENOMIC DNA]</scope>
    <source>
        <strain evidence="3 4">MT5</strain>
    </source>
</reference>
<evidence type="ECO:0000259" key="2">
    <source>
        <dbReference type="Pfam" id="PF23843"/>
    </source>
</evidence>
<feature type="compositionally biased region" description="Basic residues" evidence="1">
    <location>
        <begin position="8"/>
        <end position="20"/>
    </location>
</feature>
<feature type="domain" description="DUF7210" evidence="2">
    <location>
        <begin position="11"/>
        <end position="45"/>
    </location>
</feature>
<keyword evidence="4" id="KW-1185">Reference proteome</keyword>
<organism evidence="3 4">
    <name type="scientific">Pseudomonas abyssi</name>
    <dbReference type="NCBI Taxonomy" id="170540"/>
    <lineage>
        <taxon>Bacteria</taxon>
        <taxon>Pseudomonadati</taxon>
        <taxon>Pseudomonadota</taxon>
        <taxon>Gammaproteobacteria</taxon>
        <taxon>Pseudomonadales</taxon>
        <taxon>Pseudomonadaceae</taxon>
        <taxon>Pseudomonas</taxon>
    </lineage>
</organism>
<dbReference type="InterPro" id="IPR055634">
    <property type="entry name" value="DUF7210"/>
</dbReference>
<sequence>MSKEAKKVERKKYTLAKPHTHRGEDLQPGAEVELTASQAEFIKDKLAGTTKAEGNAPAQPEG</sequence>
<evidence type="ECO:0000313" key="3">
    <source>
        <dbReference type="EMBL" id="PBK05908.1"/>
    </source>
</evidence>
<proteinExistence type="predicted"/>
<dbReference type="Pfam" id="PF23843">
    <property type="entry name" value="DUF7210"/>
    <property type="match status" value="1"/>
</dbReference>
<dbReference type="AlphaFoldDB" id="A0A2A3MM80"/>
<dbReference type="EMBL" id="NTMR01000002">
    <property type="protein sequence ID" value="PBK05908.1"/>
    <property type="molecule type" value="Genomic_DNA"/>
</dbReference>
<evidence type="ECO:0000313" key="4">
    <source>
        <dbReference type="Proteomes" id="UP000242313"/>
    </source>
</evidence>
<gene>
    <name evidence="3" type="ORF">CNQ84_00570</name>
</gene>
<dbReference type="RefSeq" id="WP_096002984.1">
    <property type="nucleotide sequence ID" value="NZ_NTMR01000002.1"/>
</dbReference>